<evidence type="ECO:0000256" key="6">
    <source>
        <dbReference type="ARBA" id="ARBA00022989"/>
    </source>
</evidence>
<feature type="repeat" description="Solcar" evidence="8">
    <location>
        <begin position="106"/>
        <end position="191"/>
    </location>
</feature>
<keyword evidence="5" id="KW-0677">Repeat</keyword>
<keyword evidence="10" id="KW-0732">Signal</keyword>
<dbReference type="GO" id="GO:0016020">
    <property type="term" value="C:membrane"/>
    <property type="evidence" value="ECO:0007669"/>
    <property type="project" value="UniProtKB-SubCell"/>
</dbReference>
<evidence type="ECO:0000256" key="10">
    <source>
        <dbReference type="SAM" id="SignalP"/>
    </source>
</evidence>
<keyword evidence="4 8" id="KW-0812">Transmembrane</keyword>
<proteinExistence type="inferred from homology"/>
<dbReference type="OrthoDB" id="1747031at2759"/>
<comment type="similarity">
    <text evidence="2 9">Belongs to the mitochondrial carrier (TC 2.A.29) family.</text>
</comment>
<comment type="subcellular location">
    <subcellularLocation>
        <location evidence="1">Membrane</location>
        <topology evidence="1">Multi-pass membrane protein</topology>
    </subcellularLocation>
</comment>
<evidence type="ECO:0000256" key="2">
    <source>
        <dbReference type="ARBA" id="ARBA00006375"/>
    </source>
</evidence>
<feature type="chain" id="PRO_5035299255" evidence="10">
    <location>
        <begin position="20"/>
        <end position="292"/>
    </location>
</feature>
<comment type="caution">
    <text evidence="11">The sequence shown here is derived from an EMBL/GenBank/DDBJ whole genome shotgun (WGS) entry which is preliminary data.</text>
</comment>
<dbReference type="Proteomes" id="UP000751190">
    <property type="component" value="Unassembled WGS sequence"/>
</dbReference>
<evidence type="ECO:0000256" key="4">
    <source>
        <dbReference type="ARBA" id="ARBA00022692"/>
    </source>
</evidence>
<gene>
    <name evidence="11" type="ORF">KFE25_003994</name>
</gene>
<evidence type="ECO:0000313" key="12">
    <source>
        <dbReference type="Proteomes" id="UP000751190"/>
    </source>
</evidence>
<sequence>MRSAAVLLLAAQVGAGAGSAPPGTVLGLPVGLVAGAGSKVLRDVLIHPIETVKNRRQLETARRADTDGAKRRGPMFANLYSGLGPSLVVGVPAGALYLYIADVLQSQHVNSGVSGAVASFVFWTVRTPGEVVKTRLQVADGGTAASFADTLERMRREEGLGALYSGYWQTLCRSIPFDFLRFLLFDVLHNHELLAASAWADTACGFVASGVAALATQPLDVAKTLEQACAHADSGTSRVRELLRRTTAQNVVQLWWAGSTERVVLAALSGAVYFGAYEALKRTLETLAASAY</sequence>
<dbReference type="InterPro" id="IPR018108">
    <property type="entry name" value="MCP_transmembrane"/>
</dbReference>
<organism evidence="11 12">
    <name type="scientific">Diacronema lutheri</name>
    <name type="common">Unicellular marine alga</name>
    <name type="synonym">Monochrysis lutheri</name>
    <dbReference type="NCBI Taxonomy" id="2081491"/>
    <lineage>
        <taxon>Eukaryota</taxon>
        <taxon>Haptista</taxon>
        <taxon>Haptophyta</taxon>
        <taxon>Pavlovophyceae</taxon>
        <taxon>Pavlovales</taxon>
        <taxon>Pavlovaceae</taxon>
        <taxon>Diacronema</taxon>
    </lineage>
</organism>
<feature type="signal peptide" evidence="10">
    <location>
        <begin position="1"/>
        <end position="19"/>
    </location>
</feature>
<name>A0A8J5X8Q3_DIALT</name>
<keyword evidence="3 9" id="KW-0813">Transport</keyword>
<protein>
    <submittedName>
        <fullName evidence="11">Uncharacterized protein</fullName>
    </submittedName>
</protein>
<dbReference type="EMBL" id="JAGTXO010000015">
    <property type="protein sequence ID" value="KAG8463721.1"/>
    <property type="molecule type" value="Genomic_DNA"/>
</dbReference>
<evidence type="ECO:0000256" key="3">
    <source>
        <dbReference type="ARBA" id="ARBA00022448"/>
    </source>
</evidence>
<dbReference type="Gene3D" id="1.50.40.10">
    <property type="entry name" value="Mitochondrial carrier domain"/>
    <property type="match status" value="2"/>
</dbReference>
<accession>A0A8J5X8Q3</accession>
<evidence type="ECO:0000313" key="11">
    <source>
        <dbReference type="EMBL" id="KAG8463721.1"/>
    </source>
</evidence>
<evidence type="ECO:0000256" key="5">
    <source>
        <dbReference type="ARBA" id="ARBA00022737"/>
    </source>
</evidence>
<dbReference type="InterPro" id="IPR023395">
    <property type="entry name" value="MCP_dom_sf"/>
</dbReference>
<reference evidence="11" key="1">
    <citation type="submission" date="2021-05" db="EMBL/GenBank/DDBJ databases">
        <title>The genome of the haptophyte Pavlova lutheri (Diacronema luteri, Pavlovales) - a model for lipid biosynthesis in eukaryotic algae.</title>
        <authorList>
            <person name="Hulatt C.J."/>
            <person name="Posewitz M.C."/>
        </authorList>
    </citation>
    <scope>NUCLEOTIDE SEQUENCE</scope>
    <source>
        <strain evidence="11">NIVA-4/92</strain>
    </source>
</reference>
<dbReference type="PANTHER" id="PTHR45667">
    <property type="entry name" value="S-ADENOSYLMETHIONINE MITOCHONDRIAL CARRIER PROTEIN"/>
    <property type="match status" value="1"/>
</dbReference>
<keyword evidence="12" id="KW-1185">Reference proteome</keyword>
<evidence type="ECO:0000256" key="9">
    <source>
        <dbReference type="RuleBase" id="RU000488"/>
    </source>
</evidence>
<keyword evidence="6" id="KW-1133">Transmembrane helix</keyword>
<evidence type="ECO:0000256" key="7">
    <source>
        <dbReference type="ARBA" id="ARBA00023136"/>
    </source>
</evidence>
<dbReference type="PROSITE" id="PS50920">
    <property type="entry name" value="SOLCAR"/>
    <property type="match status" value="2"/>
</dbReference>
<dbReference type="AlphaFoldDB" id="A0A8J5X8Q3"/>
<dbReference type="SUPFAM" id="SSF103506">
    <property type="entry name" value="Mitochondrial carrier"/>
    <property type="match status" value="1"/>
</dbReference>
<keyword evidence="7 8" id="KW-0472">Membrane</keyword>
<evidence type="ECO:0000256" key="8">
    <source>
        <dbReference type="PROSITE-ProRule" id="PRU00282"/>
    </source>
</evidence>
<feature type="repeat" description="Solcar" evidence="8">
    <location>
        <begin position="196"/>
        <end position="283"/>
    </location>
</feature>
<dbReference type="Pfam" id="PF00153">
    <property type="entry name" value="Mito_carr"/>
    <property type="match status" value="3"/>
</dbReference>
<evidence type="ECO:0000256" key="1">
    <source>
        <dbReference type="ARBA" id="ARBA00004141"/>
    </source>
</evidence>